<dbReference type="EMBL" id="JAMXWF010000007">
    <property type="protein sequence ID" value="MDQ6407763.1"/>
    <property type="molecule type" value="Genomic_DNA"/>
</dbReference>
<sequence length="81" mass="8799">MALRIYTPLSGGSNISPTEVEHALTVHRGVSEAAIIGVPDAGYYHASKYALDLAHKQLAAMFEDFDEWETLSRSTAFDEAG</sequence>
<protein>
    <submittedName>
        <fullName evidence="2">Uncharacterized protein</fullName>
    </submittedName>
</protein>
<dbReference type="Proteomes" id="UP001242288">
    <property type="component" value="Unassembled WGS sequence"/>
</dbReference>
<dbReference type="Gene3D" id="3.30.300.30">
    <property type="match status" value="1"/>
</dbReference>
<proteinExistence type="predicted"/>
<dbReference type="AlphaFoldDB" id="A0AAP5BA48"/>
<accession>A0AAP5BA48</accession>
<evidence type="ECO:0000313" key="4">
    <source>
        <dbReference type="Proteomes" id="UP001242288"/>
    </source>
</evidence>
<name>A0AAP5BA48_9BURK</name>
<dbReference type="RefSeq" id="WP_266257724.1">
    <property type="nucleotide sequence ID" value="NZ_JAMXWF010000007.1"/>
</dbReference>
<reference evidence="2" key="1">
    <citation type="submission" date="2022-06" db="EMBL/GenBank/DDBJ databases">
        <title>PHB producers.</title>
        <authorList>
            <person name="Besaury L."/>
        </authorList>
    </citation>
    <scope>NUCLEOTIDE SEQUENCE</scope>
    <source>
        <strain evidence="2 3">SEWS6</strain>
    </source>
</reference>
<evidence type="ECO:0000313" key="1">
    <source>
        <dbReference type="EMBL" id="MCX4145936.1"/>
    </source>
</evidence>
<dbReference type="SUPFAM" id="SSF56801">
    <property type="entry name" value="Acetyl-CoA synthetase-like"/>
    <property type="match status" value="1"/>
</dbReference>
<comment type="caution">
    <text evidence="2">The sequence shown here is derived from an EMBL/GenBank/DDBJ whole genome shotgun (WGS) entry which is preliminary data.</text>
</comment>
<evidence type="ECO:0000313" key="3">
    <source>
        <dbReference type="Proteomes" id="UP001209412"/>
    </source>
</evidence>
<organism evidence="2 4">
    <name type="scientific">Paraburkholderia madseniana</name>
    <dbReference type="NCBI Taxonomy" id="2599607"/>
    <lineage>
        <taxon>Bacteria</taxon>
        <taxon>Pseudomonadati</taxon>
        <taxon>Pseudomonadota</taxon>
        <taxon>Betaproteobacteria</taxon>
        <taxon>Burkholderiales</taxon>
        <taxon>Burkholderiaceae</taxon>
        <taxon>Paraburkholderia</taxon>
    </lineage>
</organism>
<dbReference type="Proteomes" id="UP001209412">
    <property type="component" value="Unassembled WGS sequence"/>
</dbReference>
<dbReference type="EMBL" id="JAPKHW010000007">
    <property type="protein sequence ID" value="MCX4145936.1"/>
    <property type="molecule type" value="Genomic_DNA"/>
</dbReference>
<keyword evidence="3" id="KW-1185">Reference proteome</keyword>
<evidence type="ECO:0000313" key="2">
    <source>
        <dbReference type="EMBL" id="MDQ6407763.1"/>
    </source>
</evidence>
<dbReference type="InterPro" id="IPR045851">
    <property type="entry name" value="AMP-bd_C_sf"/>
</dbReference>
<gene>
    <name evidence="2" type="ORF">NIE36_11180</name>
    <name evidence="1" type="ORF">OSB80_11210</name>
</gene>